<dbReference type="PANTHER" id="PTHR32305:SF15">
    <property type="entry name" value="PROTEIN RHSA-RELATED"/>
    <property type="match status" value="1"/>
</dbReference>
<name>A0A3B0ZL69_9ZZZZ</name>
<feature type="non-terminal residue" evidence="3">
    <location>
        <position position="525"/>
    </location>
</feature>
<feature type="domain" description="Teneurin-like YD-shell" evidence="2">
    <location>
        <begin position="293"/>
        <end position="442"/>
    </location>
</feature>
<evidence type="ECO:0000313" key="3">
    <source>
        <dbReference type="EMBL" id="VAW88122.1"/>
    </source>
</evidence>
<gene>
    <name evidence="3" type="ORF">MNBD_GAMMA16-2089</name>
</gene>
<dbReference type="EMBL" id="UOFO01000141">
    <property type="protein sequence ID" value="VAW88122.1"/>
    <property type="molecule type" value="Genomic_DNA"/>
</dbReference>
<evidence type="ECO:0000256" key="1">
    <source>
        <dbReference type="ARBA" id="ARBA00022737"/>
    </source>
</evidence>
<protein>
    <submittedName>
        <fullName evidence="3">Rhs family protein</fullName>
    </submittedName>
</protein>
<dbReference type="AlphaFoldDB" id="A0A3B0ZL69"/>
<dbReference type="InterPro" id="IPR056823">
    <property type="entry name" value="TEN-like_YD-shell"/>
</dbReference>
<accession>A0A3B0ZL69</accession>
<feature type="domain" description="Teneurin-like YD-shell" evidence="2">
    <location>
        <begin position="20"/>
        <end position="154"/>
    </location>
</feature>
<evidence type="ECO:0000259" key="2">
    <source>
        <dbReference type="Pfam" id="PF25023"/>
    </source>
</evidence>
<reference evidence="3" key="1">
    <citation type="submission" date="2018-06" db="EMBL/GenBank/DDBJ databases">
        <authorList>
            <person name="Zhirakovskaya E."/>
        </authorList>
    </citation>
    <scope>NUCLEOTIDE SEQUENCE</scope>
</reference>
<sequence>MLSGAVSGFEYKHSNHDIDLYDLTGRLIARTDKLGHQENFIYNSTGQLESVTDGFGNSLAFTYNLNGLLETLTAPDGIYSYGYGVNVNLETVTDPDTTSKTYLYEDSRFPYALTGVIDENGSRFATWSYDIQGRAVASEHANGADLTTLAYNADGSTTVTNPLGKQTTYHFTDAFGAKKLSQIEGHASANCAAGIKDITYDPNGFKDLVTDFEGNITDYDYDTRGLEVTRTEAVGTPQTRTITTQWHAEFRIPSKIIAPGKTTDFVYNPQGQVLSRSETDTTSQTVPYSTQGQKRTWTYTYISVAGVQLLETVDGPRTDVNDVTTFTYDTQGNVDTVSNGLNQATTLSSYNGRGLPGTILDANLVQTDLTYDARGRLKTRTLKSPSGDITTRFDYDNVGQLTQVNLPLGGSLGYEYDAAHRLTAIKNNLGERIDYTLDNAGNRTVEAVSAADTTLIRTHSQLFDELSRLIQSIGADNQLTDYAYDRNDNLVSINDPLQNQTIQVFDPLNRLMTVTDALNGISTYD</sequence>
<dbReference type="Pfam" id="PF25023">
    <property type="entry name" value="TEN_YD-shell"/>
    <property type="match status" value="2"/>
</dbReference>
<organism evidence="3">
    <name type="scientific">hydrothermal vent metagenome</name>
    <dbReference type="NCBI Taxonomy" id="652676"/>
    <lineage>
        <taxon>unclassified sequences</taxon>
        <taxon>metagenomes</taxon>
        <taxon>ecological metagenomes</taxon>
    </lineage>
</organism>
<proteinExistence type="predicted"/>
<dbReference type="PANTHER" id="PTHR32305">
    <property type="match status" value="1"/>
</dbReference>
<dbReference type="NCBIfam" id="TIGR01643">
    <property type="entry name" value="YD_repeat_2x"/>
    <property type="match status" value="2"/>
</dbReference>
<dbReference type="InterPro" id="IPR006530">
    <property type="entry name" value="YD"/>
</dbReference>
<dbReference type="InterPro" id="IPR050708">
    <property type="entry name" value="T6SS_VgrG/RHS"/>
</dbReference>
<dbReference type="Gene3D" id="2.180.10.10">
    <property type="entry name" value="RHS repeat-associated core"/>
    <property type="match status" value="3"/>
</dbReference>
<keyword evidence="1" id="KW-0677">Repeat</keyword>